<gene>
    <name evidence="1" type="primary">LOC114334575</name>
</gene>
<reference evidence="1" key="1">
    <citation type="submission" date="2025-08" db="UniProtKB">
        <authorList>
            <consortium name="RefSeq"/>
        </authorList>
    </citation>
    <scope>IDENTIFICATION</scope>
    <source>
        <tissue evidence="1">Whole insect</tissue>
    </source>
</reference>
<proteinExistence type="predicted"/>
<accession>A0A6P7G052</accession>
<dbReference type="InParanoid" id="A0A6P7G052"/>
<name>A0A6P7G052_DIAVI</name>
<sequence>MSSKQELTILKGKRDQYRRSLARINEFVCQQNDGDITDIVSQQLIVRREKSDDLLIKYSDIDAEIKTFDKKDQDQIESFEELYYNVQSKINVLISKSNLGQAKTPGVDCDKSRNSDWSQGMPSTRLPYVNIPAFNGVNLDDYKPFQNLFLAIIHKNKCLSEVEKLFYLRSYLKDRI</sequence>
<dbReference type="RefSeq" id="XP_028140442.1">
    <property type="nucleotide sequence ID" value="XM_028284641.1"/>
</dbReference>
<evidence type="ECO:0000313" key="1">
    <source>
        <dbReference type="RefSeq" id="XP_028140442.1"/>
    </source>
</evidence>
<dbReference type="AlphaFoldDB" id="A0A6P7G052"/>
<protein>
    <submittedName>
        <fullName evidence="1">Uncharacterized protein LOC114334575</fullName>
    </submittedName>
</protein>
<organism evidence="1">
    <name type="scientific">Diabrotica virgifera virgifera</name>
    <name type="common">western corn rootworm</name>
    <dbReference type="NCBI Taxonomy" id="50390"/>
    <lineage>
        <taxon>Eukaryota</taxon>
        <taxon>Metazoa</taxon>
        <taxon>Ecdysozoa</taxon>
        <taxon>Arthropoda</taxon>
        <taxon>Hexapoda</taxon>
        <taxon>Insecta</taxon>
        <taxon>Pterygota</taxon>
        <taxon>Neoptera</taxon>
        <taxon>Endopterygota</taxon>
        <taxon>Coleoptera</taxon>
        <taxon>Polyphaga</taxon>
        <taxon>Cucujiformia</taxon>
        <taxon>Chrysomeloidea</taxon>
        <taxon>Chrysomelidae</taxon>
        <taxon>Galerucinae</taxon>
        <taxon>Diabroticina</taxon>
        <taxon>Diabroticites</taxon>
        <taxon>Diabrotica</taxon>
    </lineage>
</organism>